<dbReference type="Pfam" id="PF08734">
    <property type="entry name" value="GYD"/>
    <property type="match status" value="1"/>
</dbReference>
<name>A0A6P0CL24_9RHOB</name>
<evidence type="ECO:0000313" key="1">
    <source>
        <dbReference type="EMBL" id="NEK25184.1"/>
    </source>
</evidence>
<comment type="caution">
    <text evidence="1">The sequence shown here is derived from an EMBL/GenBank/DDBJ whole genome shotgun (WGS) entry which is preliminary data.</text>
</comment>
<dbReference type="EMBL" id="JAABNT010000049">
    <property type="protein sequence ID" value="NEK25184.1"/>
    <property type="molecule type" value="Genomic_DNA"/>
</dbReference>
<dbReference type="Proteomes" id="UP000468591">
    <property type="component" value="Unassembled WGS sequence"/>
</dbReference>
<organism evidence="1 2">
    <name type="scientific">Sulfitobacter sediminilitoris</name>
    <dbReference type="NCBI Taxonomy" id="2698830"/>
    <lineage>
        <taxon>Bacteria</taxon>
        <taxon>Pseudomonadati</taxon>
        <taxon>Pseudomonadota</taxon>
        <taxon>Alphaproteobacteria</taxon>
        <taxon>Rhodobacterales</taxon>
        <taxon>Roseobacteraceae</taxon>
        <taxon>Sulfitobacter</taxon>
    </lineage>
</organism>
<accession>A0A6P0CL24</accession>
<gene>
    <name evidence="1" type="ORF">GV827_22725</name>
</gene>
<keyword evidence="2" id="KW-1185">Reference proteome</keyword>
<proteinExistence type="predicted"/>
<dbReference type="RefSeq" id="WP_164356555.1">
    <property type="nucleotide sequence ID" value="NZ_JAABNT010000049.1"/>
</dbReference>
<sequence length="112" mass="11755">MSLYCLKIQYAPDAIAAITKSASNREDAARTAIESVGGKLHGFYGIFGDPDGFHVMLIGETPSNTEYLATVVSAVLGGAISNIRTNALYTADEMVGAANLINGAKVDYKPAK</sequence>
<dbReference type="AlphaFoldDB" id="A0A6P0CL24"/>
<dbReference type="InterPro" id="IPR014845">
    <property type="entry name" value="GYD/TTHA1554"/>
</dbReference>
<protein>
    <submittedName>
        <fullName evidence="1">GYD domain-containing protein</fullName>
    </submittedName>
</protein>
<reference evidence="1 2" key="1">
    <citation type="submission" date="2020-01" db="EMBL/GenBank/DDBJ databases">
        <title>Sulfitobacter sediminilitoris sp. nov., isolated from a tidal flat.</title>
        <authorList>
            <person name="Park S."/>
            <person name="Yoon J.-H."/>
        </authorList>
    </citation>
    <scope>NUCLEOTIDE SEQUENCE [LARGE SCALE GENOMIC DNA]</scope>
    <source>
        <strain evidence="1 2">JBTF-M27</strain>
    </source>
</reference>
<evidence type="ECO:0000313" key="2">
    <source>
        <dbReference type="Proteomes" id="UP000468591"/>
    </source>
</evidence>